<dbReference type="EMBL" id="CAUYUJ010004736">
    <property type="protein sequence ID" value="CAK0810772.1"/>
    <property type="molecule type" value="Genomic_DNA"/>
</dbReference>
<comment type="caution">
    <text evidence="2">The sequence shown here is derived from an EMBL/GenBank/DDBJ whole genome shotgun (WGS) entry which is preliminary data.</text>
</comment>
<feature type="region of interest" description="Disordered" evidence="1">
    <location>
        <begin position="178"/>
        <end position="200"/>
    </location>
</feature>
<accession>A0ABN9QZD6</accession>
<dbReference type="Proteomes" id="UP001189429">
    <property type="component" value="Unassembled WGS sequence"/>
</dbReference>
<sequence>RRPRPASWRDLLPLGACAVRGAAWPGPAALMDEGCDKGVALVSTADGAAAPPIMGVFPSEVPGILELWAPGNSTPIGPGETVPAGRELAVRYSGWHAEQGGAHVAYAVSSGELAGSRRCGDGGARLLATSRGTPFIYRASWRPGPAPGPATVALGVAHSSLGTPSVLVARLRVVVGPAAGEGGDAEARRPEAAPEPRAGS</sequence>
<protein>
    <submittedName>
        <fullName evidence="2">Uncharacterized protein</fullName>
    </submittedName>
</protein>
<reference evidence="2" key="1">
    <citation type="submission" date="2023-10" db="EMBL/GenBank/DDBJ databases">
        <authorList>
            <person name="Chen Y."/>
            <person name="Shah S."/>
            <person name="Dougan E. K."/>
            <person name="Thang M."/>
            <person name="Chan C."/>
        </authorList>
    </citation>
    <scope>NUCLEOTIDE SEQUENCE [LARGE SCALE GENOMIC DNA]</scope>
</reference>
<name>A0ABN9QZD6_9DINO</name>
<feature type="non-terminal residue" evidence="2">
    <location>
        <position position="1"/>
    </location>
</feature>
<evidence type="ECO:0000256" key="1">
    <source>
        <dbReference type="SAM" id="MobiDB-lite"/>
    </source>
</evidence>
<keyword evidence="3" id="KW-1185">Reference proteome</keyword>
<proteinExistence type="predicted"/>
<evidence type="ECO:0000313" key="3">
    <source>
        <dbReference type="Proteomes" id="UP001189429"/>
    </source>
</evidence>
<gene>
    <name evidence="2" type="ORF">PCOR1329_LOCUS15610</name>
</gene>
<feature type="non-terminal residue" evidence="2">
    <location>
        <position position="200"/>
    </location>
</feature>
<evidence type="ECO:0000313" key="2">
    <source>
        <dbReference type="EMBL" id="CAK0810772.1"/>
    </source>
</evidence>
<organism evidence="2 3">
    <name type="scientific">Prorocentrum cordatum</name>
    <dbReference type="NCBI Taxonomy" id="2364126"/>
    <lineage>
        <taxon>Eukaryota</taxon>
        <taxon>Sar</taxon>
        <taxon>Alveolata</taxon>
        <taxon>Dinophyceae</taxon>
        <taxon>Prorocentrales</taxon>
        <taxon>Prorocentraceae</taxon>
        <taxon>Prorocentrum</taxon>
    </lineage>
</organism>
<feature type="compositionally biased region" description="Basic and acidic residues" evidence="1">
    <location>
        <begin position="185"/>
        <end position="194"/>
    </location>
</feature>